<evidence type="ECO:0000313" key="2">
    <source>
        <dbReference type="Proteomes" id="UP000824120"/>
    </source>
</evidence>
<gene>
    <name evidence="1" type="ORF">H5410_056100</name>
</gene>
<dbReference type="EMBL" id="JACXVP010000011">
    <property type="protein sequence ID" value="KAG5575966.1"/>
    <property type="molecule type" value="Genomic_DNA"/>
</dbReference>
<dbReference type="AlphaFoldDB" id="A0A9J5WM47"/>
<reference evidence="1 2" key="1">
    <citation type="submission" date="2020-09" db="EMBL/GenBank/DDBJ databases">
        <title>De no assembly of potato wild relative species, Solanum commersonii.</title>
        <authorList>
            <person name="Cho K."/>
        </authorList>
    </citation>
    <scope>NUCLEOTIDE SEQUENCE [LARGE SCALE GENOMIC DNA]</scope>
    <source>
        <strain evidence="1">LZ3.2</strain>
        <tissue evidence="1">Leaf</tissue>
    </source>
</reference>
<keyword evidence="2" id="KW-1185">Reference proteome</keyword>
<evidence type="ECO:0000313" key="1">
    <source>
        <dbReference type="EMBL" id="KAG5575966.1"/>
    </source>
</evidence>
<protein>
    <submittedName>
        <fullName evidence="1">Uncharacterized protein</fullName>
    </submittedName>
</protein>
<organism evidence="1 2">
    <name type="scientific">Solanum commersonii</name>
    <name type="common">Commerson's wild potato</name>
    <name type="synonym">Commerson's nightshade</name>
    <dbReference type="NCBI Taxonomy" id="4109"/>
    <lineage>
        <taxon>Eukaryota</taxon>
        <taxon>Viridiplantae</taxon>
        <taxon>Streptophyta</taxon>
        <taxon>Embryophyta</taxon>
        <taxon>Tracheophyta</taxon>
        <taxon>Spermatophyta</taxon>
        <taxon>Magnoliopsida</taxon>
        <taxon>eudicotyledons</taxon>
        <taxon>Gunneridae</taxon>
        <taxon>Pentapetalae</taxon>
        <taxon>asterids</taxon>
        <taxon>lamiids</taxon>
        <taxon>Solanales</taxon>
        <taxon>Solanaceae</taxon>
        <taxon>Solanoideae</taxon>
        <taxon>Solaneae</taxon>
        <taxon>Solanum</taxon>
    </lineage>
</organism>
<dbReference type="Proteomes" id="UP000824120">
    <property type="component" value="Chromosome 11"/>
</dbReference>
<name>A0A9J5WM47_SOLCO</name>
<sequence>MISEFLLTKIFMDVRYNLINCVSWSRVAIGGKQMLFQVQTSPKAGKTRFHKFLCAITSITTLIIASIDPKGKTRAFSSSNESQRRKN</sequence>
<accession>A0A9J5WM47</accession>
<proteinExistence type="predicted"/>
<comment type="caution">
    <text evidence="1">The sequence shown here is derived from an EMBL/GenBank/DDBJ whole genome shotgun (WGS) entry which is preliminary data.</text>
</comment>